<accession>A0AA38P2M5</accession>
<evidence type="ECO:0000313" key="3">
    <source>
        <dbReference type="Proteomes" id="UP001163846"/>
    </source>
</evidence>
<organism evidence="2 3">
    <name type="scientific">Lentinula raphanica</name>
    <dbReference type="NCBI Taxonomy" id="153919"/>
    <lineage>
        <taxon>Eukaryota</taxon>
        <taxon>Fungi</taxon>
        <taxon>Dikarya</taxon>
        <taxon>Basidiomycota</taxon>
        <taxon>Agaricomycotina</taxon>
        <taxon>Agaricomycetes</taxon>
        <taxon>Agaricomycetidae</taxon>
        <taxon>Agaricales</taxon>
        <taxon>Marasmiineae</taxon>
        <taxon>Omphalotaceae</taxon>
        <taxon>Lentinula</taxon>
    </lineage>
</organism>
<gene>
    <name evidence="2" type="ORF">F5878DRAFT_664129</name>
</gene>
<dbReference type="EMBL" id="MU806441">
    <property type="protein sequence ID" value="KAJ3835160.1"/>
    <property type="molecule type" value="Genomic_DNA"/>
</dbReference>
<reference evidence="2" key="1">
    <citation type="submission" date="2022-08" db="EMBL/GenBank/DDBJ databases">
        <authorList>
            <consortium name="DOE Joint Genome Institute"/>
            <person name="Min B."/>
            <person name="Riley R."/>
            <person name="Sierra-Patev S."/>
            <person name="Naranjo-Ortiz M."/>
            <person name="Looney B."/>
            <person name="Konkel Z."/>
            <person name="Slot J.C."/>
            <person name="Sakamoto Y."/>
            <person name="Steenwyk J.L."/>
            <person name="Rokas A."/>
            <person name="Carro J."/>
            <person name="Camarero S."/>
            <person name="Ferreira P."/>
            <person name="Molpeceres G."/>
            <person name="Ruiz-Duenas F.J."/>
            <person name="Serrano A."/>
            <person name="Henrissat B."/>
            <person name="Drula E."/>
            <person name="Hughes K.W."/>
            <person name="Mata J.L."/>
            <person name="Ishikawa N.K."/>
            <person name="Vargas-Isla R."/>
            <person name="Ushijima S."/>
            <person name="Smith C.A."/>
            <person name="Ahrendt S."/>
            <person name="Andreopoulos W."/>
            <person name="He G."/>
            <person name="Labutti K."/>
            <person name="Lipzen A."/>
            <person name="Ng V."/>
            <person name="Sandor L."/>
            <person name="Barry K."/>
            <person name="Martinez A.T."/>
            <person name="Xiao Y."/>
            <person name="Gibbons J.G."/>
            <person name="Terashima K."/>
            <person name="Hibbett D.S."/>
            <person name="Grigoriev I.V."/>
        </authorList>
    </citation>
    <scope>NUCLEOTIDE SEQUENCE</scope>
    <source>
        <strain evidence="2">TFB9207</strain>
    </source>
</reference>
<feature type="region of interest" description="Disordered" evidence="1">
    <location>
        <begin position="141"/>
        <end position="160"/>
    </location>
</feature>
<dbReference type="Proteomes" id="UP001163846">
    <property type="component" value="Unassembled WGS sequence"/>
</dbReference>
<evidence type="ECO:0000313" key="2">
    <source>
        <dbReference type="EMBL" id="KAJ3835160.1"/>
    </source>
</evidence>
<keyword evidence="3" id="KW-1185">Reference proteome</keyword>
<proteinExistence type="predicted"/>
<dbReference type="AlphaFoldDB" id="A0AA38P2M5"/>
<name>A0AA38P2M5_9AGAR</name>
<evidence type="ECO:0000256" key="1">
    <source>
        <dbReference type="SAM" id="MobiDB-lite"/>
    </source>
</evidence>
<comment type="caution">
    <text evidence="2">The sequence shown here is derived from an EMBL/GenBank/DDBJ whole genome shotgun (WGS) entry which is preliminary data.</text>
</comment>
<protein>
    <submittedName>
        <fullName evidence="2">Uncharacterized protein</fullName>
    </submittedName>
</protein>
<sequence>MSRPSINHLHRFSLEPLLGDRAVRTYDSHYPNRKTQICLINTVEMEYDGEPQCTTANASTAGVFAGAEFNNHRSEDGLIFLRVEATMCMIAWLFIFRYFHAEDKDKISQSFFYYADQCKRVSTCGKDIRCRAPYASVSPPVSESVRGVNRQDTRNNHKNARKPQINQLRWTLAVFNPVKVEERTPPPVSAPEPDEVPKTEETYGWKHPAELQYYTPENWWFVSNPSQVKEFFGHVRRSKATSQLHLSHVDMMNMFGDNGLGGVDVAQMFTPEFIRAQ</sequence>